<dbReference type="Proteomes" id="UP000030481">
    <property type="component" value="Unassembled WGS sequence"/>
</dbReference>
<evidence type="ECO:0000313" key="1">
    <source>
        <dbReference type="EMBL" id="KGG07627.1"/>
    </source>
</evidence>
<dbReference type="AlphaFoldDB" id="A0A0A2B3B1"/>
<comment type="caution">
    <text evidence="1">The sequence shown here is derived from an EMBL/GenBank/DDBJ whole genome shotgun (WGS) entry which is preliminary data.</text>
</comment>
<protein>
    <submittedName>
        <fullName evidence="1">Uncharacterized protein</fullName>
    </submittedName>
</protein>
<accession>A0A0A2B3B1</accession>
<name>A0A0A2B3B1_PROMR</name>
<organism evidence="1 2">
    <name type="scientific">Prochlorococcus marinus str. MIT 9401</name>
    <dbReference type="NCBI Taxonomy" id="167551"/>
    <lineage>
        <taxon>Bacteria</taxon>
        <taxon>Bacillati</taxon>
        <taxon>Cyanobacteriota</taxon>
        <taxon>Cyanophyceae</taxon>
        <taxon>Synechococcales</taxon>
        <taxon>Prochlorococcaceae</taxon>
        <taxon>Prochlorococcus</taxon>
    </lineage>
</organism>
<sequence>MTEKINWQKELLESRKFNDKFSKNLLEHGAKNFMQGIYLGYMYSRWRKIRCLDKDDPLENTGQMRSSFKEFEKKIRKK</sequence>
<gene>
    <name evidence="1" type="ORF">EV01_1242</name>
</gene>
<reference evidence="2" key="1">
    <citation type="journal article" date="2014" name="Sci. Data">
        <title>Genomes of diverse isolates of the marine cyanobacterium Prochlorococcus.</title>
        <authorList>
            <person name="Biller S."/>
            <person name="Berube P."/>
            <person name="Thompson J."/>
            <person name="Kelly L."/>
            <person name="Roggensack S."/>
            <person name="Awad L."/>
            <person name="Roache-Johnson K."/>
            <person name="Ding H."/>
            <person name="Giovannoni S.J."/>
            <person name="Moore L.R."/>
            <person name="Chisholm S.W."/>
        </authorList>
    </citation>
    <scope>NUCLEOTIDE SEQUENCE [LARGE SCALE GENOMIC DNA]</scope>
</reference>
<proteinExistence type="predicted"/>
<dbReference type="RefSeq" id="WP_032518363.1">
    <property type="nucleotide sequence ID" value="NZ_JNAR01000015.1"/>
</dbReference>
<evidence type="ECO:0000313" key="2">
    <source>
        <dbReference type="Proteomes" id="UP000030481"/>
    </source>
</evidence>
<dbReference type="EMBL" id="JNAR01000015">
    <property type="protein sequence ID" value="KGG07627.1"/>
    <property type="molecule type" value="Genomic_DNA"/>
</dbReference>